<accession>A0A2N5UNQ2</accession>
<name>A0A2N5UNQ2_9BASI</name>
<dbReference type="GO" id="GO:0000978">
    <property type="term" value="F:RNA polymerase II cis-regulatory region sequence-specific DNA binding"/>
    <property type="evidence" value="ECO:0007669"/>
    <property type="project" value="TreeGrafter"/>
</dbReference>
<dbReference type="GO" id="GO:0005634">
    <property type="term" value="C:nucleus"/>
    <property type="evidence" value="ECO:0007669"/>
    <property type="project" value="UniProtKB-SubCell"/>
</dbReference>
<dbReference type="PROSITE" id="PS50157">
    <property type="entry name" value="ZINC_FINGER_C2H2_2"/>
    <property type="match status" value="1"/>
</dbReference>
<dbReference type="GO" id="GO:0008270">
    <property type="term" value="F:zinc ion binding"/>
    <property type="evidence" value="ECO:0007669"/>
    <property type="project" value="UniProtKB-KW"/>
</dbReference>
<evidence type="ECO:0000256" key="3">
    <source>
        <dbReference type="ARBA" id="ARBA00022737"/>
    </source>
</evidence>
<keyword evidence="2" id="KW-0479">Metal-binding</keyword>
<proteinExistence type="predicted"/>
<keyword evidence="4 7" id="KW-0863">Zinc-finger</keyword>
<dbReference type="EMBL" id="PGCJ01000195">
    <property type="protein sequence ID" value="PLW39390.1"/>
    <property type="molecule type" value="Genomic_DNA"/>
</dbReference>
<evidence type="ECO:0000256" key="6">
    <source>
        <dbReference type="ARBA" id="ARBA00023242"/>
    </source>
</evidence>
<evidence type="ECO:0000313" key="10">
    <source>
        <dbReference type="Proteomes" id="UP000235388"/>
    </source>
</evidence>
<dbReference type="SMART" id="SM00355">
    <property type="entry name" value="ZnF_C2H2"/>
    <property type="match status" value="6"/>
</dbReference>
<gene>
    <name evidence="9" type="ORF">PCANC_14878</name>
</gene>
<dbReference type="Gene3D" id="3.30.160.60">
    <property type="entry name" value="Classic Zinc Finger"/>
    <property type="match status" value="1"/>
</dbReference>
<evidence type="ECO:0000256" key="4">
    <source>
        <dbReference type="ARBA" id="ARBA00022771"/>
    </source>
</evidence>
<sequence length="265" mass="31015">MSGYGCRPCRQTFRLFRHYQEHMIHSAAHHYCAECDRDFVDEGAIQQHLHYLDNHMVCPWCPTTVGSLRAHNRTHHEQCNQCSRWCEDLVQLHHHFRQDHWDVYCTPCQCMFANPKALRMRGFISQSALIQHFEADTCASGYNLADVDWGFSQHVDTGELIVTKKLIFPAPRLEIRVDQQGRNSCRACAKSFRSRGELFAHFKSPKHKNRGHKPYICPWRQCGKDRFYSLSNVLLHMEATNCGEHYKEQVNEMVDELLENVAHNT</sequence>
<keyword evidence="5" id="KW-0862">Zinc</keyword>
<keyword evidence="10" id="KW-1185">Reference proteome</keyword>
<dbReference type="GO" id="GO:0001228">
    <property type="term" value="F:DNA-binding transcription activator activity, RNA polymerase II-specific"/>
    <property type="evidence" value="ECO:0007669"/>
    <property type="project" value="TreeGrafter"/>
</dbReference>
<dbReference type="PROSITE" id="PS00028">
    <property type="entry name" value="ZINC_FINGER_C2H2_1"/>
    <property type="match status" value="1"/>
</dbReference>
<comment type="caution">
    <text evidence="9">The sequence shown here is derived from an EMBL/GenBank/DDBJ whole genome shotgun (WGS) entry which is preliminary data.</text>
</comment>
<evidence type="ECO:0000256" key="7">
    <source>
        <dbReference type="PROSITE-ProRule" id="PRU00042"/>
    </source>
</evidence>
<dbReference type="InterPro" id="IPR013087">
    <property type="entry name" value="Znf_C2H2_type"/>
</dbReference>
<dbReference type="PANTHER" id="PTHR24376:SF235">
    <property type="entry name" value="C2H2-TYPE DOMAIN-CONTAINING PROTEIN"/>
    <property type="match status" value="1"/>
</dbReference>
<comment type="subcellular location">
    <subcellularLocation>
        <location evidence="1">Nucleus</location>
    </subcellularLocation>
</comment>
<dbReference type="PANTHER" id="PTHR24376">
    <property type="entry name" value="ZINC FINGER PROTEIN"/>
    <property type="match status" value="1"/>
</dbReference>
<dbReference type="AlphaFoldDB" id="A0A2N5UNQ2"/>
<dbReference type="OrthoDB" id="6077919at2759"/>
<keyword evidence="6" id="KW-0539">Nucleus</keyword>
<dbReference type="Pfam" id="PF12874">
    <property type="entry name" value="zf-met"/>
    <property type="match status" value="1"/>
</dbReference>
<dbReference type="SUPFAM" id="SSF57667">
    <property type="entry name" value="beta-beta-alpha zinc fingers"/>
    <property type="match status" value="1"/>
</dbReference>
<organism evidence="9 10">
    <name type="scientific">Puccinia coronata f. sp. avenae</name>
    <dbReference type="NCBI Taxonomy" id="200324"/>
    <lineage>
        <taxon>Eukaryota</taxon>
        <taxon>Fungi</taxon>
        <taxon>Dikarya</taxon>
        <taxon>Basidiomycota</taxon>
        <taxon>Pucciniomycotina</taxon>
        <taxon>Pucciniomycetes</taxon>
        <taxon>Pucciniales</taxon>
        <taxon>Pucciniaceae</taxon>
        <taxon>Puccinia</taxon>
    </lineage>
</organism>
<feature type="domain" description="C2H2-type" evidence="8">
    <location>
        <begin position="183"/>
        <end position="214"/>
    </location>
</feature>
<dbReference type="Proteomes" id="UP000235388">
    <property type="component" value="Unassembled WGS sequence"/>
</dbReference>
<evidence type="ECO:0000256" key="1">
    <source>
        <dbReference type="ARBA" id="ARBA00004123"/>
    </source>
</evidence>
<evidence type="ECO:0000259" key="8">
    <source>
        <dbReference type="PROSITE" id="PS50157"/>
    </source>
</evidence>
<dbReference type="InterPro" id="IPR036236">
    <property type="entry name" value="Znf_C2H2_sf"/>
</dbReference>
<evidence type="ECO:0000313" key="9">
    <source>
        <dbReference type="EMBL" id="PLW39390.1"/>
    </source>
</evidence>
<evidence type="ECO:0000256" key="2">
    <source>
        <dbReference type="ARBA" id="ARBA00022723"/>
    </source>
</evidence>
<evidence type="ECO:0000256" key="5">
    <source>
        <dbReference type="ARBA" id="ARBA00022833"/>
    </source>
</evidence>
<protein>
    <recommendedName>
        <fullName evidence="8">C2H2-type domain-containing protein</fullName>
    </recommendedName>
</protein>
<reference evidence="9 10" key="1">
    <citation type="submission" date="2017-11" db="EMBL/GenBank/DDBJ databases">
        <title>De novo assembly and phasing of dikaryotic genomes from two isolates of Puccinia coronata f. sp. avenae, the causal agent of oat crown rust.</title>
        <authorList>
            <person name="Miller M.E."/>
            <person name="Zhang Y."/>
            <person name="Omidvar V."/>
            <person name="Sperschneider J."/>
            <person name="Schwessinger B."/>
            <person name="Raley C."/>
            <person name="Palmer J.M."/>
            <person name="Garnica D."/>
            <person name="Upadhyaya N."/>
            <person name="Rathjen J."/>
            <person name="Taylor J.M."/>
            <person name="Park R.F."/>
            <person name="Dodds P.N."/>
            <person name="Hirsch C.D."/>
            <person name="Kianian S.F."/>
            <person name="Figueroa M."/>
        </authorList>
    </citation>
    <scope>NUCLEOTIDE SEQUENCE [LARGE SCALE GENOMIC DNA]</scope>
    <source>
        <strain evidence="9">12NC29</strain>
    </source>
</reference>
<keyword evidence="3" id="KW-0677">Repeat</keyword>
<dbReference type="STRING" id="200324.A0A2N5UNQ2"/>